<feature type="region of interest" description="Disordered" evidence="1">
    <location>
        <begin position="40"/>
        <end position="65"/>
    </location>
</feature>
<accession>A0A1J9Q294</accession>
<dbReference type="GO" id="GO:0003735">
    <property type="term" value="F:structural constituent of ribosome"/>
    <property type="evidence" value="ECO:0007669"/>
    <property type="project" value="InterPro"/>
</dbReference>
<proteinExistence type="predicted"/>
<evidence type="ECO:0000313" key="4">
    <source>
        <dbReference type="Proteomes" id="UP000242791"/>
    </source>
</evidence>
<dbReference type="EMBL" id="LGTZ01001135">
    <property type="protein sequence ID" value="OJD22210.1"/>
    <property type="molecule type" value="Genomic_DNA"/>
</dbReference>
<evidence type="ECO:0000313" key="3">
    <source>
        <dbReference type="EMBL" id="OJD22210.1"/>
    </source>
</evidence>
<dbReference type="AlphaFoldDB" id="A0A1J9Q294"/>
<dbReference type="Pfam" id="PF18126">
    <property type="entry name" value="Mitoc_mL59"/>
    <property type="match status" value="1"/>
</dbReference>
<keyword evidence="4" id="KW-1185">Reference proteome</keyword>
<dbReference type="PANTHER" id="PTHR28041:SF1">
    <property type="entry name" value="LARGE RIBOSOMAL SUBUNIT PROTEIN ML59"/>
    <property type="match status" value="1"/>
</dbReference>
<evidence type="ECO:0000259" key="2">
    <source>
        <dbReference type="Pfam" id="PF18126"/>
    </source>
</evidence>
<dbReference type="Proteomes" id="UP000242791">
    <property type="component" value="Unassembled WGS sequence"/>
</dbReference>
<dbReference type="STRING" id="1658174.A0A1J9Q294"/>
<dbReference type="GO" id="GO:0005762">
    <property type="term" value="C:mitochondrial large ribosomal subunit"/>
    <property type="evidence" value="ECO:0007669"/>
    <property type="project" value="InterPro"/>
</dbReference>
<name>A0A1J9Q294_9EURO</name>
<gene>
    <name evidence="3" type="ORF">ACJ73_06445</name>
</gene>
<organism evidence="3 4">
    <name type="scientific">Blastomyces percursus</name>
    <dbReference type="NCBI Taxonomy" id="1658174"/>
    <lineage>
        <taxon>Eukaryota</taxon>
        <taxon>Fungi</taxon>
        <taxon>Dikarya</taxon>
        <taxon>Ascomycota</taxon>
        <taxon>Pezizomycotina</taxon>
        <taxon>Eurotiomycetes</taxon>
        <taxon>Eurotiomycetidae</taxon>
        <taxon>Onygenales</taxon>
        <taxon>Ajellomycetaceae</taxon>
        <taxon>Blastomyces</taxon>
    </lineage>
</organism>
<feature type="domain" description="Large ribosomal subunit protein mL59" evidence="2">
    <location>
        <begin position="17"/>
        <end position="186"/>
    </location>
</feature>
<protein>
    <recommendedName>
        <fullName evidence="2">Large ribosomal subunit protein mL59 domain-containing protein</fullName>
    </recommendedName>
</protein>
<reference evidence="3 4" key="1">
    <citation type="submission" date="2015-08" db="EMBL/GenBank/DDBJ databases">
        <title>Emmonsia species relationships and genome sequence.</title>
        <authorList>
            <person name="Cuomo C.A."/>
            <person name="Schwartz I.S."/>
            <person name="Kenyon C."/>
            <person name="De Hoog G.S."/>
            <person name="Govender N.P."/>
            <person name="Botha A."/>
            <person name="Moreno L."/>
            <person name="De Vries M."/>
            <person name="Munoz J.F."/>
            <person name="Stielow J.B."/>
        </authorList>
    </citation>
    <scope>NUCLEOTIDE SEQUENCE [LARGE SCALE GENOMIC DNA]</scope>
    <source>
        <strain evidence="3 4">EI222</strain>
    </source>
</reference>
<evidence type="ECO:0000256" key="1">
    <source>
        <dbReference type="SAM" id="MobiDB-lite"/>
    </source>
</evidence>
<dbReference type="InterPro" id="IPR037507">
    <property type="entry name" value="Ribosomal_mL59"/>
</dbReference>
<feature type="compositionally biased region" description="Pro residues" evidence="1">
    <location>
        <begin position="44"/>
        <end position="54"/>
    </location>
</feature>
<comment type="caution">
    <text evidence="3">The sequence shown here is derived from an EMBL/GenBank/DDBJ whole genome shotgun (WGS) entry which is preliminary data.</text>
</comment>
<dbReference type="VEuPathDB" id="FungiDB:ACJ73_06445"/>
<dbReference type="PANTHER" id="PTHR28041">
    <property type="entry name" value="54S RIBOSOMAL PROTEIN L25, MITOCHONDRIAL"/>
    <property type="match status" value="1"/>
</dbReference>
<dbReference type="OrthoDB" id="18529at2759"/>
<sequence length="216" mass="24154">MASKQAAAGILENLPVRLLNFFARYPPQIYSANALGAPKLPEGVEPPTPAPSPYTPSRSSKASKIDQSAFSMSQAFLRSDPEHPNPFLPFKNPETGRWRGAMISLRRQNELVKLAAQYGVEELLPPSRKSTVYKETKAVEKGLRIRGTGIGQKVKGHKWERTLEVRLEDRKKAMMGMPAMIRLWKQASGSRKRVEEISTEVKGYLKGRGSLLCFLF</sequence>
<dbReference type="InterPro" id="IPR040922">
    <property type="entry name" value="Ribosomal_mL59_dom"/>
</dbReference>